<dbReference type="PANTHER" id="PTHR13471">
    <property type="entry name" value="TETRATRICOPEPTIDE-LIKE HELICAL"/>
    <property type="match status" value="1"/>
</dbReference>
<dbReference type="CDD" id="cd22200">
    <property type="entry name" value="NRDE2_MID"/>
    <property type="match status" value="1"/>
</dbReference>
<dbReference type="PANTHER" id="PTHR13471:SF0">
    <property type="entry name" value="NUCLEAR EXOSOME REGULATOR NRDE2"/>
    <property type="match status" value="1"/>
</dbReference>
<dbReference type="InterPro" id="IPR011990">
    <property type="entry name" value="TPR-like_helical_dom_sf"/>
</dbReference>
<comment type="similarity">
    <text evidence="2">Belongs to the NRDE2 family.</text>
</comment>
<gene>
    <name evidence="5" type="primary">NRDE2</name>
</gene>
<sequence length="1199" mass="137278">MPRKGGSAILSRGTWLHLVGAKEVAVVVRSFLFLDGMALFPAFADTAEPGETPASEREGSKRELNWLTNPSFCSEDALRLHQHALQVTDLVPEKTPLQSSCSFLCGTTTNLELPRESKGSDDFQKAAKKQKKKKKQRDRKKVKKRRKRDQSTSESDSEDTKDHRNNGKGGAQLNLEDKPSSVSYHSIWLDDIQGLTAEVFRTDKKPDPANWQYKSLYQGNIARYKRRSNFCLGIDLKKQHIIWESSTEKRPSQKRPERYFTKGGRKLLNMDGIPISCKSQCSPSDLTTWIPILQQDPDDGPPPSSWVNPLGIYDPQTTLWLQGKGPPEHDSVKEQEPQESSDSGNARLLARVEEYNRKVRENPRDVKAWMDFVSFQDELMKGPSCYTIDKGEQETRKKSLKLVLEKKLAILERAIESNLNDVDLKLARLKLCTEFWEPSAVIKEWQKLVFLHPNNPTLWQKYLLFCQSQFSTFVVSKVHSLYGKCLSTLSAVQDGSMVSHPALPGTEEAVLAIFLQHCHFLRQAGHSEKAISLFQAMIDFTFFKPDSVKDLSTRGQVEFFEPFWDSGEPRIGEKGARGWKAWMHQQEKGGWVIINPPDDDEDVEENEEEIKDKSLPKWQNWLHIERSREERHWLPWRPDKTKKQTLEDCEDPERQVLFDDLGPSLIQISSPDLQFQLLCSFLQFLGVPCGCHFLPSFLYIAMDENNIFDNGLHTQGPLTSFDLPVSGVSSIGRMDSMVQQQRHVGHPKEGEEFIQNFFHMMLSLFSGKEKSNLSIFWLQYEISKVVQCLKTGNKRKLKWQGKKSKKLAKNLLKAPDNRNDVSLWQLYAYLEWLLGNIEDARKVFDMSLSMAGSAGIRYPQFCHLSLLYAELEAELLGSSERTLESRAVHILTRLTEQGPYVPYNGQVLAVSVLKARKTYEHLLQNYLNEGTTSDQGQISGCSHLVGLVGCYSLFQYLTLGIDSAVSIYRQVSGKLKDENLGERLSNRNVTTALEAITLMHASLLHYHTKKAIYPLNPLRETLSEALRMYPSNQSLWRVYIQIQSKSHNASRTRRFFDGVTRKTKSLEPWLFALQTEQMRKKLVETVQRVATGDVYATIPETGLTNRIKALFEHAVETESGAHCPLLWRLHISFMVSLGEKEKSKAMFYRALQNCPWAKVLYMDAIEYFPNELHETLDLMTEKELRVRVPIEELELLLED</sequence>
<name>A0A8D2Q7R2_VARKO</name>
<dbReference type="Proteomes" id="UP000694545">
    <property type="component" value="Unplaced"/>
</dbReference>
<dbReference type="Ensembl" id="ENSVKKT00000025633.1">
    <property type="protein sequence ID" value="ENSVKKP00000025023.1"/>
    <property type="gene ID" value="ENSVKKG00000016471.1"/>
</dbReference>
<keyword evidence="3" id="KW-0539">Nucleus</keyword>
<evidence type="ECO:0000313" key="5">
    <source>
        <dbReference type="Ensembl" id="ENSVKKP00000025023.1"/>
    </source>
</evidence>
<dbReference type="FunFam" id="1.25.40.10:FF:000185">
    <property type="entry name" value="NRDE-2, necessary for RNA interference, domain-containing"/>
    <property type="match status" value="1"/>
</dbReference>
<evidence type="ECO:0000256" key="3">
    <source>
        <dbReference type="ARBA" id="ARBA00023242"/>
    </source>
</evidence>
<reference evidence="5" key="1">
    <citation type="submission" date="2025-08" db="UniProtKB">
        <authorList>
            <consortium name="Ensembl"/>
        </authorList>
    </citation>
    <scope>IDENTIFICATION</scope>
</reference>
<dbReference type="Pfam" id="PF08424">
    <property type="entry name" value="NRDE-2"/>
    <property type="match status" value="1"/>
</dbReference>
<feature type="compositionally biased region" description="Basic and acidic residues" evidence="4">
    <location>
        <begin position="326"/>
        <end position="336"/>
    </location>
</feature>
<evidence type="ECO:0000256" key="1">
    <source>
        <dbReference type="ARBA" id="ARBA00004123"/>
    </source>
</evidence>
<dbReference type="OMA" id="MRDKELH"/>
<dbReference type="GO" id="GO:0071013">
    <property type="term" value="C:catalytic step 2 spliceosome"/>
    <property type="evidence" value="ECO:0007669"/>
    <property type="project" value="TreeGrafter"/>
</dbReference>
<evidence type="ECO:0000256" key="4">
    <source>
        <dbReference type="SAM" id="MobiDB-lite"/>
    </source>
</evidence>
<dbReference type="InterPro" id="IPR013633">
    <property type="entry name" value="NRDE-2"/>
</dbReference>
<evidence type="ECO:0000313" key="6">
    <source>
        <dbReference type="Proteomes" id="UP000694545"/>
    </source>
</evidence>
<dbReference type="GO" id="GO:0031048">
    <property type="term" value="P:regulatory ncRNA-mediated heterochromatin formation"/>
    <property type="evidence" value="ECO:0007669"/>
    <property type="project" value="TreeGrafter"/>
</dbReference>
<protein>
    <submittedName>
        <fullName evidence="5">NRDE-2, necessary for RNA interference, domain containing</fullName>
    </submittedName>
</protein>
<feature type="compositionally biased region" description="Basic and acidic residues" evidence="4">
    <location>
        <begin position="114"/>
        <end position="125"/>
    </location>
</feature>
<dbReference type="Gene3D" id="1.25.40.10">
    <property type="entry name" value="Tetratricopeptide repeat domain"/>
    <property type="match status" value="2"/>
</dbReference>
<feature type="compositionally biased region" description="Basic residues" evidence="4">
    <location>
        <begin position="126"/>
        <end position="148"/>
    </location>
</feature>
<feature type="region of interest" description="Disordered" evidence="4">
    <location>
        <begin position="319"/>
        <end position="347"/>
    </location>
</feature>
<keyword evidence="6" id="KW-1185">Reference proteome</keyword>
<reference evidence="5" key="2">
    <citation type="submission" date="2025-09" db="UniProtKB">
        <authorList>
            <consortium name="Ensembl"/>
        </authorList>
    </citation>
    <scope>IDENTIFICATION</scope>
</reference>
<proteinExistence type="inferred from homology"/>
<accession>A0A8D2Q7R2</accession>
<feature type="region of interest" description="Disordered" evidence="4">
    <location>
        <begin position="114"/>
        <end position="177"/>
    </location>
</feature>
<organism evidence="5 6">
    <name type="scientific">Varanus komodoensis</name>
    <name type="common">Komodo dragon</name>
    <dbReference type="NCBI Taxonomy" id="61221"/>
    <lineage>
        <taxon>Eukaryota</taxon>
        <taxon>Metazoa</taxon>
        <taxon>Chordata</taxon>
        <taxon>Craniata</taxon>
        <taxon>Vertebrata</taxon>
        <taxon>Euteleostomi</taxon>
        <taxon>Lepidosauria</taxon>
        <taxon>Squamata</taxon>
        <taxon>Bifurcata</taxon>
        <taxon>Unidentata</taxon>
        <taxon>Episquamata</taxon>
        <taxon>Toxicofera</taxon>
        <taxon>Anguimorpha</taxon>
        <taxon>Paleoanguimorpha</taxon>
        <taxon>Varanoidea</taxon>
        <taxon>Varanidae</taxon>
        <taxon>Varanus</taxon>
    </lineage>
</organism>
<dbReference type="AlphaFoldDB" id="A0A8D2Q7R2"/>
<dbReference type="GO" id="GO:1902369">
    <property type="term" value="P:negative regulation of RNA catabolic process"/>
    <property type="evidence" value="ECO:0007669"/>
    <property type="project" value="TreeGrafter"/>
</dbReference>
<comment type="subcellular location">
    <subcellularLocation>
        <location evidence="1">Nucleus</location>
    </subcellularLocation>
</comment>
<evidence type="ECO:0000256" key="2">
    <source>
        <dbReference type="ARBA" id="ARBA00009265"/>
    </source>
</evidence>